<evidence type="ECO:0000313" key="1">
    <source>
        <dbReference type="EMBL" id="KAI0061941.1"/>
    </source>
</evidence>
<name>A0ACB8T1N9_9AGAM</name>
<evidence type="ECO:0000313" key="2">
    <source>
        <dbReference type="Proteomes" id="UP000814140"/>
    </source>
</evidence>
<reference evidence="1" key="1">
    <citation type="submission" date="2021-03" db="EMBL/GenBank/DDBJ databases">
        <authorList>
            <consortium name="DOE Joint Genome Institute"/>
            <person name="Ahrendt S."/>
            <person name="Looney B.P."/>
            <person name="Miyauchi S."/>
            <person name="Morin E."/>
            <person name="Drula E."/>
            <person name="Courty P.E."/>
            <person name="Chicoki N."/>
            <person name="Fauchery L."/>
            <person name="Kohler A."/>
            <person name="Kuo A."/>
            <person name="Labutti K."/>
            <person name="Pangilinan J."/>
            <person name="Lipzen A."/>
            <person name="Riley R."/>
            <person name="Andreopoulos W."/>
            <person name="He G."/>
            <person name="Johnson J."/>
            <person name="Barry K.W."/>
            <person name="Grigoriev I.V."/>
            <person name="Nagy L."/>
            <person name="Hibbett D."/>
            <person name="Henrissat B."/>
            <person name="Matheny P.B."/>
            <person name="Labbe J."/>
            <person name="Martin F."/>
        </authorList>
    </citation>
    <scope>NUCLEOTIDE SEQUENCE</scope>
    <source>
        <strain evidence="1">HHB10654</strain>
    </source>
</reference>
<keyword evidence="2" id="KW-1185">Reference proteome</keyword>
<proteinExistence type="predicted"/>
<organism evidence="1 2">
    <name type="scientific">Artomyces pyxidatus</name>
    <dbReference type="NCBI Taxonomy" id="48021"/>
    <lineage>
        <taxon>Eukaryota</taxon>
        <taxon>Fungi</taxon>
        <taxon>Dikarya</taxon>
        <taxon>Basidiomycota</taxon>
        <taxon>Agaricomycotina</taxon>
        <taxon>Agaricomycetes</taxon>
        <taxon>Russulales</taxon>
        <taxon>Auriscalpiaceae</taxon>
        <taxon>Artomyces</taxon>
    </lineage>
</organism>
<reference evidence="1" key="2">
    <citation type="journal article" date="2022" name="New Phytol.">
        <title>Evolutionary transition to the ectomycorrhizal habit in the genomes of a hyperdiverse lineage of mushroom-forming fungi.</title>
        <authorList>
            <person name="Looney B."/>
            <person name="Miyauchi S."/>
            <person name="Morin E."/>
            <person name="Drula E."/>
            <person name="Courty P.E."/>
            <person name="Kohler A."/>
            <person name="Kuo A."/>
            <person name="LaButti K."/>
            <person name="Pangilinan J."/>
            <person name="Lipzen A."/>
            <person name="Riley R."/>
            <person name="Andreopoulos W."/>
            <person name="He G."/>
            <person name="Johnson J."/>
            <person name="Nolan M."/>
            <person name="Tritt A."/>
            <person name="Barry K.W."/>
            <person name="Grigoriev I.V."/>
            <person name="Nagy L.G."/>
            <person name="Hibbett D."/>
            <person name="Henrissat B."/>
            <person name="Matheny P.B."/>
            <person name="Labbe J."/>
            <person name="Martin F.M."/>
        </authorList>
    </citation>
    <scope>NUCLEOTIDE SEQUENCE</scope>
    <source>
        <strain evidence="1">HHB10654</strain>
    </source>
</reference>
<comment type="caution">
    <text evidence="1">The sequence shown here is derived from an EMBL/GenBank/DDBJ whole genome shotgun (WGS) entry which is preliminary data.</text>
</comment>
<protein>
    <submittedName>
        <fullName evidence="1">Uncharacterized protein</fullName>
    </submittedName>
</protein>
<dbReference type="Proteomes" id="UP000814140">
    <property type="component" value="Unassembled WGS sequence"/>
</dbReference>
<sequence length="175" mass="19613">MSRHVQENKDESQVMGILRSWVNPKRQQEVTRELISDLNALSDEEAEEVLLELKMPKRFIRSNKSSNQLNMNVVLTTQDTDSTYTVEALLDSGCTGSCINRSFIARHKINTHRAPRPIAVYNADGTLNKGGSITEFVHMRMTIGEHVERIHFGISSSDMNGLRSITPTSTGKTVP</sequence>
<gene>
    <name evidence="1" type="ORF">BV25DRAFT_1870601</name>
</gene>
<dbReference type="EMBL" id="MU277210">
    <property type="protein sequence ID" value="KAI0061941.1"/>
    <property type="molecule type" value="Genomic_DNA"/>
</dbReference>
<accession>A0ACB8T1N9</accession>